<sequence length="138" mass="15496">MSANTLLRFKSPTLSSMVNMQAERGETGDVFQEKVDCREDTSLKTELVQFGVDGLTNYDLSIFYEAVKNEDTKISAVNRQCFLSMLAEMPCRSSQLTQWRSLLSFCLQSKHKSGCELLDSCDLLSVYQGGHFQGCNVN</sequence>
<accession>A0A7J7X5N9</accession>
<organism evidence="1 2">
    <name type="scientific">Rhinolophus ferrumequinum</name>
    <name type="common">Greater horseshoe bat</name>
    <dbReference type="NCBI Taxonomy" id="59479"/>
    <lineage>
        <taxon>Eukaryota</taxon>
        <taxon>Metazoa</taxon>
        <taxon>Chordata</taxon>
        <taxon>Craniata</taxon>
        <taxon>Vertebrata</taxon>
        <taxon>Euteleostomi</taxon>
        <taxon>Mammalia</taxon>
        <taxon>Eutheria</taxon>
        <taxon>Laurasiatheria</taxon>
        <taxon>Chiroptera</taxon>
        <taxon>Yinpterochiroptera</taxon>
        <taxon>Rhinolophoidea</taxon>
        <taxon>Rhinolophidae</taxon>
        <taxon>Rhinolophinae</taxon>
        <taxon>Rhinolophus</taxon>
    </lineage>
</organism>
<protein>
    <submittedName>
        <fullName evidence="1">Uncharacterized protein</fullName>
    </submittedName>
</protein>
<evidence type="ECO:0000313" key="2">
    <source>
        <dbReference type="Proteomes" id="UP000585614"/>
    </source>
</evidence>
<gene>
    <name evidence="1" type="ORF">mRhiFer1_010286</name>
</gene>
<dbReference type="Proteomes" id="UP000585614">
    <property type="component" value="Unassembled WGS sequence"/>
</dbReference>
<comment type="caution">
    <text evidence="1">The sequence shown here is derived from an EMBL/GenBank/DDBJ whole genome shotgun (WGS) entry which is preliminary data.</text>
</comment>
<dbReference type="AlphaFoldDB" id="A0A7J7X5N9"/>
<evidence type="ECO:0000313" key="1">
    <source>
        <dbReference type="EMBL" id="KAF6344922.1"/>
    </source>
</evidence>
<dbReference type="EMBL" id="JACAGC010000009">
    <property type="protein sequence ID" value="KAF6344922.1"/>
    <property type="molecule type" value="Genomic_DNA"/>
</dbReference>
<proteinExistence type="predicted"/>
<name>A0A7J7X5N9_RHIFE</name>
<reference evidence="1 2" key="1">
    <citation type="journal article" date="2020" name="Nature">
        <title>Six reference-quality genomes reveal evolution of bat adaptations.</title>
        <authorList>
            <person name="Jebb D."/>
            <person name="Huang Z."/>
            <person name="Pippel M."/>
            <person name="Hughes G.M."/>
            <person name="Lavrichenko K."/>
            <person name="Devanna P."/>
            <person name="Winkler S."/>
            <person name="Jermiin L.S."/>
            <person name="Skirmuntt E.C."/>
            <person name="Katzourakis A."/>
            <person name="Burkitt-Gray L."/>
            <person name="Ray D.A."/>
            <person name="Sullivan K.A.M."/>
            <person name="Roscito J.G."/>
            <person name="Kirilenko B.M."/>
            <person name="Davalos L.M."/>
            <person name="Corthals A.P."/>
            <person name="Power M.L."/>
            <person name="Jones G."/>
            <person name="Ransome R.D."/>
            <person name="Dechmann D.K.N."/>
            <person name="Locatelli A.G."/>
            <person name="Puechmaille S.J."/>
            <person name="Fedrigo O."/>
            <person name="Jarvis E.D."/>
            <person name="Hiller M."/>
            <person name="Vernes S.C."/>
            <person name="Myers E.W."/>
            <person name="Teeling E.C."/>
        </authorList>
    </citation>
    <scope>NUCLEOTIDE SEQUENCE [LARGE SCALE GENOMIC DNA]</scope>
    <source>
        <strain evidence="1">MRhiFer1</strain>
        <tissue evidence="1">Lung</tissue>
    </source>
</reference>